<protein>
    <submittedName>
        <fullName evidence="2">Uncharacterized protein</fullName>
    </submittedName>
</protein>
<feature type="region of interest" description="Disordered" evidence="1">
    <location>
        <begin position="111"/>
        <end position="141"/>
    </location>
</feature>
<dbReference type="AlphaFoldDB" id="A0A6J4GY63"/>
<evidence type="ECO:0000256" key="1">
    <source>
        <dbReference type="SAM" id="MobiDB-lite"/>
    </source>
</evidence>
<feature type="non-terminal residue" evidence="2">
    <location>
        <position position="1"/>
    </location>
</feature>
<sequence>DNYRCDQRGARGHGRSIPRARRDHRAAAGAGGAAAGARVRGGGPDTPAEAGGRAVRVGREGAGGAQDGDRGHPVGRVVLVARGDARRGGAPLLRGRQGHVRLLAGPFHRPGGAGGSAPQADQRGDHVGRLQSGRGKGGWHPRGRPGLHVAGARQPLPHAALARPTVRLRRGGAVADRGPQDQGAGHRFVGVRGARAARQGVPAAQPLLPQGPGSDDDRVHAQPGRHPPRSVLLHRHAAADQGLGRLPHPRRGAGAHRRHAGEAAGAV</sequence>
<name>A0A6J4GY63_9CHLR</name>
<accession>A0A6J4GY63</accession>
<proteinExistence type="predicted"/>
<organism evidence="2">
    <name type="scientific">uncultured Chloroflexota bacterium</name>
    <dbReference type="NCBI Taxonomy" id="166587"/>
    <lineage>
        <taxon>Bacteria</taxon>
        <taxon>Bacillati</taxon>
        <taxon>Chloroflexota</taxon>
        <taxon>environmental samples</taxon>
    </lineage>
</organism>
<feature type="compositionally biased region" description="Basic residues" evidence="1">
    <location>
        <begin position="10"/>
        <end position="24"/>
    </location>
</feature>
<reference evidence="2" key="1">
    <citation type="submission" date="2020-02" db="EMBL/GenBank/DDBJ databases">
        <authorList>
            <person name="Meier V. D."/>
        </authorList>
    </citation>
    <scope>NUCLEOTIDE SEQUENCE</scope>
    <source>
        <strain evidence="2">AVDCRST_MAG77</strain>
    </source>
</reference>
<dbReference type="EMBL" id="CADCTC010000001">
    <property type="protein sequence ID" value="CAA9209086.1"/>
    <property type="molecule type" value="Genomic_DNA"/>
</dbReference>
<feature type="compositionally biased region" description="Gly residues" evidence="1">
    <location>
        <begin position="29"/>
        <end position="44"/>
    </location>
</feature>
<feature type="region of interest" description="Disordered" evidence="1">
    <location>
        <begin position="1"/>
        <end position="74"/>
    </location>
</feature>
<feature type="compositionally biased region" description="Basic residues" evidence="1">
    <location>
        <begin position="247"/>
        <end position="259"/>
    </location>
</feature>
<feature type="region of interest" description="Disordered" evidence="1">
    <location>
        <begin position="196"/>
        <end position="267"/>
    </location>
</feature>
<evidence type="ECO:0000313" key="2">
    <source>
        <dbReference type="EMBL" id="CAA9209086.1"/>
    </source>
</evidence>
<gene>
    <name evidence="2" type="ORF">AVDCRST_MAG77-1910</name>
</gene>
<feature type="non-terminal residue" evidence="2">
    <location>
        <position position="267"/>
    </location>
</feature>
<feature type="compositionally biased region" description="Basic residues" evidence="1">
    <location>
        <begin position="226"/>
        <end position="236"/>
    </location>
</feature>